<evidence type="ECO:0000313" key="2">
    <source>
        <dbReference type="Proteomes" id="UP000676310"/>
    </source>
</evidence>
<accession>A0A8J2MVS7</accession>
<reference evidence="1" key="1">
    <citation type="submission" date="2021-05" db="EMBL/GenBank/DDBJ databases">
        <authorList>
            <person name="Stam R."/>
        </authorList>
    </citation>
    <scope>NUCLEOTIDE SEQUENCE</scope>
    <source>
        <strain evidence="1">CS162</strain>
    </source>
</reference>
<keyword evidence="2" id="KW-1185">Reference proteome</keyword>
<dbReference type="AlphaFoldDB" id="A0A8J2MVS7"/>
<dbReference type="OrthoDB" id="2591256at2759"/>
<evidence type="ECO:0008006" key="3">
    <source>
        <dbReference type="Google" id="ProtNLM"/>
    </source>
</evidence>
<dbReference type="Proteomes" id="UP000676310">
    <property type="component" value="Unassembled WGS sequence"/>
</dbReference>
<name>A0A8J2MVS7_9PLEO</name>
<proteinExistence type="predicted"/>
<dbReference type="EMBL" id="CAJRGZ010000012">
    <property type="protein sequence ID" value="CAG5138014.1"/>
    <property type="molecule type" value="Genomic_DNA"/>
</dbReference>
<organism evidence="1 2">
    <name type="scientific">Alternaria atra</name>
    <dbReference type="NCBI Taxonomy" id="119953"/>
    <lineage>
        <taxon>Eukaryota</taxon>
        <taxon>Fungi</taxon>
        <taxon>Dikarya</taxon>
        <taxon>Ascomycota</taxon>
        <taxon>Pezizomycotina</taxon>
        <taxon>Dothideomycetes</taxon>
        <taxon>Pleosporomycetidae</taxon>
        <taxon>Pleosporales</taxon>
        <taxon>Pleosporineae</taxon>
        <taxon>Pleosporaceae</taxon>
        <taxon>Alternaria</taxon>
        <taxon>Alternaria sect. Ulocladioides</taxon>
    </lineage>
</organism>
<dbReference type="RefSeq" id="XP_043163797.1">
    <property type="nucleotide sequence ID" value="XM_043307862.1"/>
</dbReference>
<dbReference type="InterPro" id="IPR008928">
    <property type="entry name" value="6-hairpin_glycosidase_sf"/>
</dbReference>
<protein>
    <recommendedName>
        <fullName evidence="3">Glycogen debranching enzyme</fullName>
    </recommendedName>
</protein>
<gene>
    <name evidence="1" type="ORF">ALTATR162_LOCUS269</name>
</gene>
<dbReference type="GO" id="GO:0005975">
    <property type="term" value="P:carbohydrate metabolic process"/>
    <property type="evidence" value="ECO:0007669"/>
    <property type="project" value="InterPro"/>
</dbReference>
<dbReference type="GeneID" id="67014162"/>
<dbReference type="SUPFAM" id="SSF48208">
    <property type="entry name" value="Six-hairpin glycosidases"/>
    <property type="match status" value="1"/>
</dbReference>
<evidence type="ECO:0000313" key="1">
    <source>
        <dbReference type="EMBL" id="CAG5138014.1"/>
    </source>
</evidence>
<comment type="caution">
    <text evidence="1">The sequence shown here is derived from an EMBL/GenBank/DDBJ whole genome shotgun (WGS) entry which is preliminary data.</text>
</comment>
<sequence>MRYPTTNESVRIAMVTFTVLGSAALVAGVLAYPQGRPSSPPPVTDLSSPCAEAATTLSLQDGPHNNHFYSDCHTSVHVIVTSPQPDRDPNVAKPRLLVAWPAGNSGAMARFETEGGSGSLTMSLEESENGQSVEPLTASDRVGVSGSIKFNTAARLTVPILGSIRSIRDFTEGGSVNQDFQNSFGFATNQDGSASINRTWFDGVTITTLKFSPLNGAQAITLNREAAWTLTFGAGSYRFEASYNYPQLEQLSPQEVLNDASSGLIAQNPDQTTSLSFLSYTNKLLAGTWRFLTYFGRDSMISMLLMQPILSEAAIEAVIGAVIERINRNDGTVCHEEVLGDYSTWLNRKKGIDSSAPSCDYKMIDTDFMLPVAMNSYFVDTDAGKQRSDAFFRKTATFLAENNGLPYSQLAQITAEKIMRIAAPFAQSQVKENLIKLNQGESVGEWRDSNNGLGGGRIPYDVNTALVPAGLRAIASLSRAGFFSDHPDWSQEADRYAQIWEDETLRFFEVTVPQAEAKSLVQGYVSNANLGVPNHADKVNSDVVYYGLALDGNAGSPVVPVMNTDDCFRHFFLDTTNQTQLTAYISQTADHILQPFPVGLASEVGLFVANPAYAGNAGFAAGFSKTDYHGTVVWSWQLAMMGAGLARQLGRCAKGDAPDFCTDSTVHNKVLSAYNNLWDIIDANRDQLSHEVWSWKYNNGFQVEQLGSLTSTESNIRQLWSLTFLAVKRESFVSS</sequence>